<keyword evidence="1" id="KW-0732">Signal</keyword>
<dbReference type="Proteomes" id="UP000184216">
    <property type="component" value="Unassembled WGS sequence"/>
</dbReference>
<comment type="caution">
    <text evidence="3">The sequence shown here is derived from an EMBL/GenBank/DDBJ whole genome shotgun (WGS) entry which is preliminary data.</text>
</comment>
<accession>A0AB36P735</accession>
<evidence type="ECO:0000313" key="3">
    <source>
        <dbReference type="EMBL" id="OXB07882.1"/>
    </source>
</evidence>
<dbReference type="AlphaFoldDB" id="A0AB36P735"/>
<proteinExistence type="predicted"/>
<evidence type="ECO:0000259" key="2">
    <source>
        <dbReference type="Pfam" id="PF13568"/>
    </source>
</evidence>
<feature type="chain" id="PRO_5044299214" evidence="1">
    <location>
        <begin position="20"/>
        <end position="207"/>
    </location>
</feature>
<evidence type="ECO:0000256" key="1">
    <source>
        <dbReference type="SAM" id="SignalP"/>
    </source>
</evidence>
<evidence type="ECO:0000313" key="6">
    <source>
        <dbReference type="Proteomes" id="UP000198431"/>
    </source>
</evidence>
<dbReference type="SUPFAM" id="SSF56925">
    <property type="entry name" value="OMPA-like"/>
    <property type="match status" value="1"/>
</dbReference>
<dbReference type="EMBL" id="MUHB01000003">
    <property type="protein sequence ID" value="OXB07882.1"/>
    <property type="molecule type" value="Genomic_DNA"/>
</dbReference>
<gene>
    <name evidence="3" type="ORF">B0A72_03205</name>
    <name evidence="4" type="ORF">SAMN05444387_3345</name>
</gene>
<dbReference type="Proteomes" id="UP000198431">
    <property type="component" value="Unassembled WGS sequence"/>
</dbReference>
<organism evidence="3 6">
    <name type="scientific">Flavobacterium pectinovorum</name>
    <dbReference type="NCBI Taxonomy" id="29533"/>
    <lineage>
        <taxon>Bacteria</taxon>
        <taxon>Pseudomonadati</taxon>
        <taxon>Bacteroidota</taxon>
        <taxon>Flavobacteriia</taxon>
        <taxon>Flavobacteriales</taxon>
        <taxon>Flavobacteriaceae</taxon>
        <taxon>Flavobacterium</taxon>
    </lineage>
</organism>
<feature type="domain" description="Outer membrane protein beta-barrel" evidence="2">
    <location>
        <begin position="18"/>
        <end position="183"/>
    </location>
</feature>
<dbReference type="InterPro" id="IPR025665">
    <property type="entry name" value="Beta-barrel_OMP_2"/>
</dbReference>
<keyword evidence="5" id="KW-1185">Reference proteome</keyword>
<dbReference type="EMBL" id="FRBX01000004">
    <property type="protein sequence ID" value="SHM83387.1"/>
    <property type="molecule type" value="Genomic_DNA"/>
</dbReference>
<name>A0AB36P735_9FLAO</name>
<dbReference type="Pfam" id="PF13568">
    <property type="entry name" value="OMP_b-brl_2"/>
    <property type="match status" value="1"/>
</dbReference>
<feature type="signal peptide" evidence="1">
    <location>
        <begin position="1"/>
        <end position="19"/>
    </location>
</feature>
<dbReference type="InterPro" id="IPR011250">
    <property type="entry name" value="OMP/PagP_B-barrel"/>
</dbReference>
<evidence type="ECO:0000313" key="4">
    <source>
        <dbReference type="EMBL" id="SHM83387.1"/>
    </source>
</evidence>
<dbReference type="Gene3D" id="2.40.160.20">
    <property type="match status" value="1"/>
</dbReference>
<protein>
    <submittedName>
        <fullName evidence="4">Outer membrane protein beta-barrel domain-containing protein</fullName>
    </submittedName>
</protein>
<evidence type="ECO:0000313" key="5">
    <source>
        <dbReference type="Proteomes" id="UP000184216"/>
    </source>
</evidence>
<sequence>MKKIILSAIAVMLCGFANAQDVKVGIKGSLNLSSWAGDTRGLNLRPMFGVNIGALTQIKLSDKFDIQPEVLYSNQVTKMKNAGTNVFGVYDTGDIKWNLSYVNVPVLFKYSPDEKSFIEAGPQVGFLTSAKTSAKLTQYSPIVKEDVKEAFEFIDFGFVIGVGYNINQHLMADLRYNIGLSNIAKTESGDDTKIRNSVLALSLAYKF</sequence>
<reference evidence="3 6" key="1">
    <citation type="submission" date="2016-11" db="EMBL/GenBank/DDBJ databases">
        <title>Whole genomes of Flavobacteriaceae.</title>
        <authorList>
            <person name="Stine C."/>
            <person name="Li C."/>
            <person name="Tadesse D."/>
        </authorList>
    </citation>
    <scope>NUCLEOTIDE SEQUENCE [LARGE SCALE GENOMIC DNA]</scope>
    <source>
        <strain evidence="3 6">ATCC 19366</strain>
    </source>
</reference>
<reference evidence="4 5" key="2">
    <citation type="submission" date="2016-11" db="EMBL/GenBank/DDBJ databases">
        <authorList>
            <person name="Varghese N."/>
            <person name="Submissions S."/>
        </authorList>
    </citation>
    <scope>NUCLEOTIDE SEQUENCE [LARGE SCALE GENOMIC DNA]</scope>
    <source>
        <strain evidence="4 5">DSM 6368</strain>
    </source>
</reference>
<dbReference type="RefSeq" id="WP_073396498.1">
    <property type="nucleotide sequence ID" value="NZ_FRBX01000004.1"/>
</dbReference>